<keyword evidence="3" id="KW-1185">Reference proteome</keyword>
<evidence type="ECO:0000256" key="1">
    <source>
        <dbReference type="SAM" id="Phobius"/>
    </source>
</evidence>
<gene>
    <name evidence="2" type="ORF">IEQ34_008179</name>
</gene>
<accession>A0AAV7H5F2</accession>
<keyword evidence="1" id="KW-0812">Transmembrane</keyword>
<dbReference type="InterPro" id="IPR008480">
    <property type="entry name" value="DUF761_pln"/>
</dbReference>
<name>A0AAV7H5F2_DENCH</name>
<proteinExistence type="predicted"/>
<protein>
    <recommendedName>
        <fullName evidence="4">DUF4408 domain-containing protein</fullName>
    </recommendedName>
</protein>
<evidence type="ECO:0000313" key="3">
    <source>
        <dbReference type="Proteomes" id="UP000775213"/>
    </source>
</evidence>
<comment type="caution">
    <text evidence="2">The sequence shown here is derived from an EMBL/GenBank/DDBJ whole genome shotgun (WGS) entry which is preliminary data.</text>
</comment>
<evidence type="ECO:0000313" key="2">
    <source>
        <dbReference type="EMBL" id="KAH0463597.1"/>
    </source>
</evidence>
<organism evidence="2 3">
    <name type="scientific">Dendrobium chrysotoxum</name>
    <name type="common">Orchid</name>
    <dbReference type="NCBI Taxonomy" id="161865"/>
    <lineage>
        <taxon>Eukaryota</taxon>
        <taxon>Viridiplantae</taxon>
        <taxon>Streptophyta</taxon>
        <taxon>Embryophyta</taxon>
        <taxon>Tracheophyta</taxon>
        <taxon>Spermatophyta</taxon>
        <taxon>Magnoliopsida</taxon>
        <taxon>Liliopsida</taxon>
        <taxon>Asparagales</taxon>
        <taxon>Orchidaceae</taxon>
        <taxon>Epidendroideae</taxon>
        <taxon>Malaxideae</taxon>
        <taxon>Dendrobiinae</taxon>
        <taxon>Dendrobium</taxon>
    </lineage>
</organism>
<dbReference type="EMBL" id="JAGFBR010000008">
    <property type="protein sequence ID" value="KAH0463597.1"/>
    <property type="molecule type" value="Genomic_DNA"/>
</dbReference>
<dbReference type="Pfam" id="PF05553">
    <property type="entry name" value="DUF761"/>
    <property type="match status" value="1"/>
</dbReference>
<dbReference type="PANTHER" id="PTHR36887:SF1">
    <property type="entry name" value="OS01G0532300 PROTEIN"/>
    <property type="match status" value="1"/>
</dbReference>
<dbReference type="Proteomes" id="UP000775213">
    <property type="component" value="Unassembled WGS sequence"/>
</dbReference>
<dbReference type="AlphaFoldDB" id="A0AAV7H5F2"/>
<reference evidence="2 3" key="1">
    <citation type="journal article" date="2021" name="Hortic Res">
        <title>Chromosome-scale assembly of the Dendrobium chrysotoxum genome enhances the understanding of orchid evolution.</title>
        <authorList>
            <person name="Zhang Y."/>
            <person name="Zhang G.Q."/>
            <person name="Zhang D."/>
            <person name="Liu X.D."/>
            <person name="Xu X.Y."/>
            <person name="Sun W.H."/>
            <person name="Yu X."/>
            <person name="Zhu X."/>
            <person name="Wang Z.W."/>
            <person name="Zhao X."/>
            <person name="Zhong W.Y."/>
            <person name="Chen H."/>
            <person name="Yin W.L."/>
            <person name="Huang T."/>
            <person name="Niu S.C."/>
            <person name="Liu Z.J."/>
        </authorList>
    </citation>
    <scope>NUCLEOTIDE SEQUENCE [LARGE SCALE GENOMIC DNA]</scope>
    <source>
        <strain evidence="2">Lindl</strain>
    </source>
</reference>
<keyword evidence="1" id="KW-1133">Transmembrane helix</keyword>
<evidence type="ECO:0008006" key="4">
    <source>
        <dbReference type="Google" id="ProtNLM"/>
    </source>
</evidence>
<keyword evidence="1" id="KW-0472">Membrane</keyword>
<feature type="transmembrane region" description="Helical" evidence="1">
    <location>
        <begin position="37"/>
        <end position="55"/>
    </location>
</feature>
<dbReference type="PANTHER" id="PTHR36887">
    <property type="entry name" value="OS01G0532300 PROTEIN"/>
    <property type="match status" value="1"/>
</dbReference>
<sequence>MKKMNKFQLVKATVLFLLLLLIPFVSSSMRPSYLYFLLNILILSLGIEAGFLAAISNRRDEKNPAISSSLAVEVFLPTSDGCNETGGMKEVAVMKKPAAMAEKIVASAAIAVNKLKKCPSVPSLFFIGSYETEEEVDMKSEYEQEEEEEGVMEGELGDKLSAQELFSKAEMFITNFYKQLKMQREESWKRIHGFYHKAF</sequence>